<name>A0A9Q9DAR5_ENSAD</name>
<reference evidence="2" key="1">
    <citation type="submission" date="2022-06" db="EMBL/GenBank/DDBJ databases">
        <title>Physiological and biochemical characterization and genomic elucidation of a strain of the genus Ensifer adhaerens M8 that combines arsenic oxidation and chromium reduction.</title>
        <authorList>
            <person name="Li X."/>
            <person name="Yu c."/>
        </authorList>
    </citation>
    <scope>NUCLEOTIDE SEQUENCE</scope>
    <source>
        <strain evidence="2">M8</strain>
    </source>
</reference>
<dbReference type="OrthoDB" id="8420022at2"/>
<dbReference type="Proteomes" id="UP001055460">
    <property type="component" value="Chromosome"/>
</dbReference>
<dbReference type="AlphaFoldDB" id="A0A9Q9DAR5"/>
<keyword evidence="1" id="KW-0812">Transmembrane</keyword>
<evidence type="ECO:0000256" key="1">
    <source>
        <dbReference type="SAM" id="Phobius"/>
    </source>
</evidence>
<dbReference type="RefSeq" id="WP_090293900.1">
    <property type="nucleotide sequence ID" value="NZ_CP098807.1"/>
</dbReference>
<keyword evidence="1" id="KW-0472">Membrane</keyword>
<gene>
    <name evidence="2" type="ORF">NE863_08310</name>
</gene>
<proteinExistence type="predicted"/>
<protein>
    <submittedName>
        <fullName evidence="2">Uncharacterized protein</fullName>
    </submittedName>
</protein>
<organism evidence="2 3">
    <name type="scientific">Ensifer adhaerens</name>
    <name type="common">Sinorhizobium morelense</name>
    <dbReference type="NCBI Taxonomy" id="106592"/>
    <lineage>
        <taxon>Bacteria</taxon>
        <taxon>Pseudomonadati</taxon>
        <taxon>Pseudomonadota</taxon>
        <taxon>Alphaproteobacteria</taxon>
        <taxon>Hyphomicrobiales</taxon>
        <taxon>Rhizobiaceae</taxon>
        <taxon>Sinorhizobium/Ensifer group</taxon>
        <taxon>Ensifer</taxon>
    </lineage>
</organism>
<keyword evidence="1" id="KW-1133">Transmembrane helix</keyword>
<accession>A0A9Q9DAR5</accession>
<dbReference type="EMBL" id="CP098807">
    <property type="protein sequence ID" value="USJ24953.1"/>
    <property type="molecule type" value="Genomic_DNA"/>
</dbReference>
<feature type="transmembrane region" description="Helical" evidence="1">
    <location>
        <begin position="54"/>
        <end position="81"/>
    </location>
</feature>
<sequence length="111" mass="12067">MDILSEETDGRQGRADFTDEEIRLLRLWSASDVSAGRQLSAQIGYFATPAVFGVYGLATGSLTVVGVAFICILLLLAWGLVTTWRDRRDSVLMQSVCSKVLATLPAGEDKK</sequence>
<evidence type="ECO:0000313" key="3">
    <source>
        <dbReference type="Proteomes" id="UP001055460"/>
    </source>
</evidence>
<evidence type="ECO:0000313" key="2">
    <source>
        <dbReference type="EMBL" id="USJ24953.1"/>
    </source>
</evidence>